<dbReference type="Proteomes" id="UP001295740">
    <property type="component" value="Unassembled WGS sequence"/>
</dbReference>
<accession>A0AAI8YF95</accession>
<proteinExistence type="predicted"/>
<feature type="region of interest" description="Disordered" evidence="1">
    <location>
        <begin position="36"/>
        <end position="102"/>
    </location>
</feature>
<sequence length="122" mass="14043">MCRSFVHRDLSTIINSRPVEAADFAILKLRHRPVSAPWRSQRSWKCAAPVATKRGHEEVELDSEEESEDEGDGDGDEAGKKAKEGKKQKKKKKKEEDKGREKWKWKYSTLRIKRKKLPVVAG</sequence>
<organism evidence="2 3">
    <name type="scientific">Anthostomella pinea</name>
    <dbReference type="NCBI Taxonomy" id="933095"/>
    <lineage>
        <taxon>Eukaryota</taxon>
        <taxon>Fungi</taxon>
        <taxon>Dikarya</taxon>
        <taxon>Ascomycota</taxon>
        <taxon>Pezizomycotina</taxon>
        <taxon>Sordariomycetes</taxon>
        <taxon>Xylariomycetidae</taxon>
        <taxon>Xylariales</taxon>
        <taxon>Xylariaceae</taxon>
        <taxon>Anthostomella</taxon>
    </lineage>
</organism>
<dbReference type="EMBL" id="CAUWAG010000004">
    <property type="protein sequence ID" value="CAJ2502577.1"/>
    <property type="molecule type" value="Genomic_DNA"/>
</dbReference>
<comment type="caution">
    <text evidence="2">The sequence shown here is derived from an EMBL/GenBank/DDBJ whole genome shotgun (WGS) entry which is preliminary data.</text>
</comment>
<dbReference type="AlphaFoldDB" id="A0AAI8YF95"/>
<feature type="compositionally biased region" description="Acidic residues" evidence="1">
    <location>
        <begin position="59"/>
        <end position="76"/>
    </location>
</feature>
<gene>
    <name evidence="2" type="ORF">KHLLAP_LOCUS3045</name>
</gene>
<name>A0AAI8YF95_9PEZI</name>
<keyword evidence="3" id="KW-1185">Reference proteome</keyword>
<feature type="compositionally biased region" description="Basic residues" evidence="1">
    <location>
        <begin position="83"/>
        <end position="93"/>
    </location>
</feature>
<protein>
    <submittedName>
        <fullName evidence="2">Uu.00g099710.m01.CDS01</fullName>
    </submittedName>
</protein>
<evidence type="ECO:0000313" key="2">
    <source>
        <dbReference type="EMBL" id="CAJ2502577.1"/>
    </source>
</evidence>
<evidence type="ECO:0000256" key="1">
    <source>
        <dbReference type="SAM" id="MobiDB-lite"/>
    </source>
</evidence>
<evidence type="ECO:0000313" key="3">
    <source>
        <dbReference type="Proteomes" id="UP001295740"/>
    </source>
</evidence>
<reference evidence="2" key="1">
    <citation type="submission" date="2023-10" db="EMBL/GenBank/DDBJ databases">
        <authorList>
            <person name="Hackl T."/>
        </authorList>
    </citation>
    <scope>NUCLEOTIDE SEQUENCE</scope>
</reference>